<dbReference type="RefSeq" id="WP_073153751.1">
    <property type="nucleotide sequence ID" value="NZ_FQVL01000002.1"/>
</dbReference>
<dbReference type="AlphaFoldDB" id="A0A1M4VCE0"/>
<keyword evidence="2" id="KW-1185">Reference proteome</keyword>
<reference evidence="1 2" key="1">
    <citation type="submission" date="2016-11" db="EMBL/GenBank/DDBJ databases">
        <authorList>
            <person name="Jaros S."/>
            <person name="Januszkiewicz K."/>
            <person name="Wedrychowicz H."/>
        </authorList>
    </citation>
    <scope>NUCLEOTIDE SEQUENCE [LARGE SCALE GENOMIC DNA]</scope>
    <source>
        <strain evidence="1 2">DSM 44666</strain>
    </source>
</reference>
<dbReference type="Proteomes" id="UP000184476">
    <property type="component" value="Unassembled WGS sequence"/>
</dbReference>
<organism evidence="1 2">
    <name type="scientific">Seinonella peptonophila</name>
    <dbReference type="NCBI Taxonomy" id="112248"/>
    <lineage>
        <taxon>Bacteria</taxon>
        <taxon>Bacillati</taxon>
        <taxon>Bacillota</taxon>
        <taxon>Bacilli</taxon>
        <taxon>Bacillales</taxon>
        <taxon>Thermoactinomycetaceae</taxon>
        <taxon>Seinonella</taxon>
    </lineage>
</organism>
<dbReference type="EMBL" id="FQVL01000002">
    <property type="protein sequence ID" value="SHE66642.1"/>
    <property type="molecule type" value="Genomic_DNA"/>
</dbReference>
<name>A0A1M4VCE0_9BACL</name>
<proteinExistence type="predicted"/>
<evidence type="ECO:0000313" key="2">
    <source>
        <dbReference type="Proteomes" id="UP000184476"/>
    </source>
</evidence>
<protein>
    <submittedName>
        <fullName evidence="1">Uncharacterized protein</fullName>
    </submittedName>
</protein>
<gene>
    <name evidence="1" type="ORF">SAMN05444392_102292</name>
</gene>
<evidence type="ECO:0000313" key="1">
    <source>
        <dbReference type="EMBL" id="SHE66642.1"/>
    </source>
</evidence>
<sequence>MFQKIEVGKVDIKQDVLELIDYRMLMLVSIYNRYLSCDWGLVDAKRQAANDHVVNGGLSGVMLAEYELMGGIVRIVTVGYGTESCTTTIDLVNK</sequence>
<accession>A0A1M4VCE0</accession>